<keyword evidence="3" id="KW-0342">GTP-binding</keyword>
<evidence type="ECO:0000259" key="4">
    <source>
        <dbReference type="Pfam" id="PF00009"/>
    </source>
</evidence>
<organism evidence="5 6">
    <name type="scientific">Candidatus Nitrosarchaeum limnium BG20</name>
    <dbReference type="NCBI Taxonomy" id="859192"/>
    <lineage>
        <taxon>Archaea</taxon>
        <taxon>Nitrososphaerota</taxon>
        <taxon>Nitrososphaeria</taxon>
        <taxon>Nitrosopumilales</taxon>
        <taxon>Nitrosopumilaceae</taxon>
        <taxon>Nitrosarchaeum</taxon>
    </lineage>
</organism>
<dbReference type="AlphaFoldDB" id="S2E4R3"/>
<comment type="caution">
    <text evidence="5">The sequence shown here is derived from an EMBL/GenBank/DDBJ whole genome shotgun (WGS) entry which is preliminary data.</text>
</comment>
<dbReference type="PANTHER" id="PTHR42854:SF3">
    <property type="entry name" value="EUKARYOTIC TRANSLATION INITIATION FACTOR 2 SUBUNIT 3-RELATED"/>
    <property type="match status" value="1"/>
</dbReference>
<keyword evidence="6" id="KW-1185">Reference proteome</keyword>
<dbReference type="InterPro" id="IPR050543">
    <property type="entry name" value="eIF2G"/>
</dbReference>
<dbReference type="InterPro" id="IPR027417">
    <property type="entry name" value="P-loop_NTPase"/>
</dbReference>
<dbReference type="PANTHER" id="PTHR42854">
    <property type="entry name" value="EUKARYOTIC TRANSLATION INITIATION FACTOR 2 SUBUNIT 3 FAMILY MEMBER"/>
    <property type="match status" value="1"/>
</dbReference>
<dbReference type="GO" id="GO:0003924">
    <property type="term" value="F:GTPase activity"/>
    <property type="evidence" value="ECO:0007669"/>
    <property type="project" value="InterPro"/>
</dbReference>
<evidence type="ECO:0000313" key="5">
    <source>
        <dbReference type="EMBL" id="EPA05753.1"/>
    </source>
</evidence>
<dbReference type="Gene3D" id="3.40.50.300">
    <property type="entry name" value="P-loop containing nucleotide triphosphate hydrolases"/>
    <property type="match status" value="1"/>
</dbReference>
<feature type="non-terminal residue" evidence="5">
    <location>
        <position position="74"/>
    </location>
</feature>
<dbReference type="GO" id="GO:0005525">
    <property type="term" value="F:GTP binding"/>
    <property type="evidence" value="ECO:0007669"/>
    <property type="project" value="UniProtKB-KW"/>
</dbReference>
<evidence type="ECO:0000256" key="3">
    <source>
        <dbReference type="ARBA" id="ARBA00023134"/>
    </source>
</evidence>
<keyword evidence="1" id="KW-0547">Nucleotide-binding</keyword>
<dbReference type="InterPro" id="IPR000795">
    <property type="entry name" value="T_Tr_GTP-bd_dom"/>
</dbReference>
<feature type="domain" description="Tr-type G" evidence="4">
    <location>
        <begin position="19"/>
        <end position="53"/>
    </location>
</feature>
<dbReference type="RefSeq" id="WP_010191602.1">
    <property type="nucleotide sequence ID" value="NZ_AHJG01000155.1"/>
</dbReference>
<evidence type="ECO:0000313" key="6">
    <source>
        <dbReference type="Proteomes" id="UP000014065"/>
    </source>
</evidence>
<dbReference type="SUPFAM" id="SSF52540">
    <property type="entry name" value="P-loop containing nucleoside triphosphate hydrolases"/>
    <property type="match status" value="1"/>
</dbReference>
<dbReference type="GO" id="GO:0001731">
    <property type="term" value="P:formation of translation preinitiation complex"/>
    <property type="evidence" value="ECO:0007669"/>
    <property type="project" value="TreeGrafter"/>
</dbReference>
<evidence type="ECO:0000256" key="1">
    <source>
        <dbReference type="ARBA" id="ARBA00022741"/>
    </source>
</evidence>
<dbReference type="GO" id="GO:0000049">
    <property type="term" value="F:tRNA binding"/>
    <property type="evidence" value="ECO:0007669"/>
    <property type="project" value="TreeGrafter"/>
</dbReference>
<protein>
    <recommendedName>
        <fullName evidence="4">Tr-type G domain-containing protein</fullName>
    </recommendedName>
</protein>
<reference evidence="5 6" key="1">
    <citation type="journal article" date="2012" name="J. Bacteriol.">
        <title>Genome Sequence of "Candidatus Nitrosoarchaeum limnia" BG20, a Low-Salinity Ammonia-Oxidizing Archaeon from the San Francisco Bay Estuary.</title>
        <authorList>
            <person name="Mosier A.C."/>
            <person name="Allen E.E."/>
            <person name="Kim M."/>
            <person name="Ferriera S."/>
            <person name="Francis C.A."/>
        </authorList>
    </citation>
    <scope>NUCLEOTIDE SEQUENCE [LARGE SCALE GENOMIC DNA]</scope>
    <source>
        <strain evidence="5 6">BG20</strain>
    </source>
</reference>
<dbReference type="GO" id="GO:0005829">
    <property type="term" value="C:cytosol"/>
    <property type="evidence" value="ECO:0007669"/>
    <property type="project" value="TreeGrafter"/>
</dbReference>
<sequence>MHWRETLPEWYIKKYGHQPCVNIGTAGHVDHGKTTLIQALTGSWTSVHSQELKRGITIRVGYSDAAFYKCKSCE</sequence>
<gene>
    <name evidence="5" type="ORF">BG20_I2487</name>
</gene>
<name>S2E4R3_9ARCH</name>
<accession>S2E4R3</accession>
<dbReference type="GO" id="GO:0003743">
    <property type="term" value="F:translation initiation factor activity"/>
    <property type="evidence" value="ECO:0007669"/>
    <property type="project" value="TreeGrafter"/>
</dbReference>
<dbReference type="EMBL" id="AHJG01000155">
    <property type="protein sequence ID" value="EPA05753.1"/>
    <property type="molecule type" value="Genomic_DNA"/>
</dbReference>
<dbReference type="Pfam" id="PF00009">
    <property type="entry name" value="GTP_EFTU"/>
    <property type="match status" value="1"/>
</dbReference>
<proteinExistence type="predicted"/>
<keyword evidence="2" id="KW-0648">Protein biosynthesis</keyword>
<dbReference type="Proteomes" id="UP000014065">
    <property type="component" value="Unassembled WGS sequence"/>
</dbReference>
<evidence type="ECO:0000256" key="2">
    <source>
        <dbReference type="ARBA" id="ARBA00022917"/>
    </source>
</evidence>